<dbReference type="InterPro" id="IPR009071">
    <property type="entry name" value="HMG_box_dom"/>
</dbReference>
<dbReference type="GO" id="GO:0006338">
    <property type="term" value="P:chromatin remodeling"/>
    <property type="evidence" value="ECO:0007669"/>
    <property type="project" value="InterPro"/>
</dbReference>
<keyword evidence="8 11" id="KW-0539">Nucleus</keyword>
<evidence type="ECO:0000256" key="6">
    <source>
        <dbReference type="ARBA" id="ARBA00023125"/>
    </source>
</evidence>
<feature type="domain" description="BAH" evidence="15">
    <location>
        <begin position="1128"/>
        <end position="1244"/>
    </location>
</feature>
<dbReference type="Pfam" id="PF00439">
    <property type="entry name" value="Bromodomain"/>
    <property type="match status" value="6"/>
</dbReference>
<dbReference type="SUPFAM" id="SSF47095">
    <property type="entry name" value="HMG-box"/>
    <property type="match status" value="1"/>
</dbReference>
<name>A0AAV1EQI4_XYRNO</name>
<feature type="domain" description="Bromo" evidence="13">
    <location>
        <begin position="508"/>
        <end position="578"/>
    </location>
</feature>
<feature type="compositionally biased region" description="Basic and acidic residues" evidence="12">
    <location>
        <begin position="889"/>
        <end position="903"/>
    </location>
</feature>
<dbReference type="FunFam" id="2.30.30.490:FF:000002">
    <property type="entry name" value="protein polybromo-1 isoform X3"/>
    <property type="match status" value="1"/>
</dbReference>
<dbReference type="GO" id="GO:0016586">
    <property type="term" value="C:RSC-type complex"/>
    <property type="evidence" value="ECO:0007669"/>
    <property type="project" value="InterPro"/>
</dbReference>
<dbReference type="SMART" id="SM00439">
    <property type="entry name" value="BAH"/>
    <property type="match status" value="2"/>
</dbReference>
<dbReference type="GO" id="GO:0006368">
    <property type="term" value="P:transcription elongation by RNA polymerase II"/>
    <property type="evidence" value="ECO:0007669"/>
    <property type="project" value="TreeGrafter"/>
</dbReference>
<evidence type="ECO:0000256" key="4">
    <source>
        <dbReference type="ARBA" id="ARBA00023015"/>
    </source>
</evidence>
<feature type="region of interest" description="Disordered" evidence="12">
    <location>
        <begin position="456"/>
        <end position="493"/>
    </location>
</feature>
<dbReference type="SMART" id="SM00398">
    <property type="entry name" value="HMG"/>
    <property type="match status" value="1"/>
</dbReference>
<dbReference type="InterPro" id="IPR036427">
    <property type="entry name" value="Bromodomain-like_sf"/>
</dbReference>
<evidence type="ECO:0000256" key="9">
    <source>
        <dbReference type="ARBA" id="ARBA00069785"/>
    </source>
</evidence>
<accession>A0AAV1EQI4</accession>
<evidence type="ECO:0000256" key="10">
    <source>
        <dbReference type="PROSITE-ProRule" id="PRU00035"/>
    </source>
</evidence>
<dbReference type="FunFam" id="1.20.920.10:FF:000006">
    <property type="entry name" value="protein polybromo-1 isoform X1"/>
    <property type="match status" value="1"/>
</dbReference>
<dbReference type="GO" id="GO:0003682">
    <property type="term" value="F:chromatin binding"/>
    <property type="evidence" value="ECO:0007669"/>
    <property type="project" value="InterPro"/>
</dbReference>
<dbReference type="PROSITE" id="PS00633">
    <property type="entry name" value="BROMODOMAIN_1"/>
    <property type="match status" value="5"/>
</dbReference>
<reference evidence="16" key="1">
    <citation type="submission" date="2023-08" db="EMBL/GenBank/DDBJ databases">
        <authorList>
            <person name="Alioto T."/>
            <person name="Alioto T."/>
            <person name="Gomez Garrido J."/>
        </authorList>
    </citation>
    <scope>NUCLEOTIDE SEQUENCE</scope>
</reference>
<feature type="domain" description="Bromo" evidence="13">
    <location>
        <begin position="370"/>
        <end position="440"/>
    </location>
</feature>
<sequence length="1562" mass="180722">MALKRRRATSPSSSVSGGDFDDSQTSSLVSSIGRKRRRTSNIPTVDPIAVCHELYNTIRDYKDDQGRMLCELFIRAPKRRNQPDYYHVVSQPIDMMKIQQKLKMEEYDDVEQLTSDFQLLFNNAKTYYKSDSPEYRAACKLWDLYLRTKNEFVQRGEYEDDDEDGYEAHDNPGGSTEDECAPTCLKEILEQLLDAVVSYMEPTGRLVSELFQKLPSKMQYPDYYAIIKEPIDLKIIAQKIQLGHYRSVGAMAKDIDLLVKNAKTYNEPGSQVFKDANTIKKIFAQKRSDMEHGEPIKSSMRIRNRRSAQGDRLSAITMALQYESDEEGILSGSVHYDEGESEAESLTSNMEMSNPIFQLYEAVRGARNSQGQLISEPFLQLPSRKDYPDYYHQISQPICLHQIKNKMKNNEYESVEHVDSDLMLMFENAKRYNVPHSSIYKRALKLQQIQQMKRKELLQRDDDDGDSMLSSATSDTSSTKRKSHKKNTKKNRMKALLISVTEAREAGTGRRLCDLFMVKPSKKDYPDYYKVILEPMDLRTIEYNIRSDKYMTEDAMVEDMKLMFRNARHYNEEGSQVYNDADVLEKIMKDRRRDLGPATDDDDMMSPKLKIRKNSITLKKSKYLTPLQQKLNELYEAVKNYTDKRGRRLSTIFLRLPSRAELPDYYIAIKKPVDMEKIKSHMMSNKYQDVDALVEDFVLMFNNACTYNEPESLIYRDALVLHRVLLETRRDLEGGDDAHVPDVPRLIQELIRSLFVSVLGHQDDEGRCYSDSLAEIPAVDPANPEKPGLNFEIIRTNVDRGRYKRLDVFQDHMFEVLEKARRLNRTDSEIFEDAVELQQFFIRIRDELCKNGEILMSPALSYTSKHLHSDVEKEKKEKLPKEFEEDKIKREEEKREAEKREDSAGGSWQSTLQRTYSQDCSFKDSMYHVGDCVYVEPAEPNLQPHIICIERLWQDDTGEKWLYGCWFYRPNETFHLATRKFLEKEVFKSDYYNKAPVSKILGKCVVMFVKEYFKLHPEGFRAEDVYVCESRYSAKSKSFKKIKMWTMPLSSVRFVPREVPLPVVRVASMFALKQEEKPVEMTDECKMADVVVDKDKNLCLQEREDVPMEMTNGEPGCQYYEQLCHNNMWLKAGDFVYIGSHGLVRHRVGRIEKMWMRDGVGYFFGPIFIHPEETEHEPTKMFYKKEVFLSNLEETCPMTCVIGKCVVSSYKDYLSCRPTEVPEDDVLLCESRYIESEKQMKKFKGLKRFSLSGKVVEDEIYYFRKLIVPQKEPSPLLDKKIEELEAKFAEMTDEELEDLGDDDGELGDQSLPQMQSAMSSDMDIMPYTPPQSTPKSIKGLSKKEGSKRKINMSGYILFSSEMRAVIKAQHPDFSFGELSRLVGTEWRNLEGSKKAEYEERAAKVAEQQERERAHHQTSPRAGISGMAGGAGNMHGSQMGHLGSGQQAPPPYPGQSHIGQPALQQPSTPVFVSPPAKTQRLLHSEAYLRYIEGLTAESSTISKWDQALSVKKQDVRLTKEQESRLPSHWLKSKGAHKTMADALWRLRDLMLRDTLNIRQTYNL</sequence>
<dbReference type="InterPro" id="IPR001487">
    <property type="entry name" value="Bromodomain"/>
</dbReference>
<dbReference type="GO" id="GO:0003677">
    <property type="term" value="F:DNA binding"/>
    <property type="evidence" value="ECO:0007669"/>
    <property type="project" value="UniProtKB-UniRule"/>
</dbReference>
<feature type="domain" description="Bromo" evidence="13">
    <location>
        <begin position="203"/>
        <end position="273"/>
    </location>
</feature>
<dbReference type="Pfam" id="PF00505">
    <property type="entry name" value="HMG_box"/>
    <property type="match status" value="1"/>
</dbReference>
<dbReference type="PROSITE" id="PS51038">
    <property type="entry name" value="BAH"/>
    <property type="match status" value="2"/>
</dbReference>
<dbReference type="Gene3D" id="1.20.920.10">
    <property type="entry name" value="Bromodomain-like"/>
    <property type="match status" value="6"/>
</dbReference>
<feature type="DNA-binding region" description="HMG box" evidence="11">
    <location>
        <begin position="1348"/>
        <end position="1416"/>
    </location>
</feature>
<dbReference type="Proteomes" id="UP001178508">
    <property type="component" value="Chromosome 2"/>
</dbReference>
<evidence type="ECO:0000256" key="12">
    <source>
        <dbReference type="SAM" id="MobiDB-lite"/>
    </source>
</evidence>
<dbReference type="InterPro" id="IPR001025">
    <property type="entry name" value="BAH_dom"/>
</dbReference>
<dbReference type="CDD" id="cd05520">
    <property type="entry name" value="Bromo_polybromo_III"/>
    <property type="match status" value="1"/>
</dbReference>
<dbReference type="FunFam" id="1.20.920.10:FF:000013">
    <property type="entry name" value="Protein polybromo-1 isoform 1"/>
    <property type="match status" value="1"/>
</dbReference>
<dbReference type="InterPro" id="IPR018359">
    <property type="entry name" value="Bromodomain_CS"/>
</dbReference>
<keyword evidence="17" id="KW-1185">Reference proteome</keyword>
<evidence type="ECO:0000313" key="17">
    <source>
        <dbReference type="Proteomes" id="UP001178508"/>
    </source>
</evidence>
<dbReference type="CDD" id="cd05526">
    <property type="entry name" value="Bromo_polybromo_VI"/>
    <property type="match status" value="1"/>
</dbReference>
<evidence type="ECO:0000256" key="5">
    <source>
        <dbReference type="ARBA" id="ARBA00023117"/>
    </source>
</evidence>
<evidence type="ECO:0000259" key="15">
    <source>
        <dbReference type="PROSITE" id="PS51038"/>
    </source>
</evidence>
<evidence type="ECO:0000256" key="8">
    <source>
        <dbReference type="ARBA" id="ARBA00023242"/>
    </source>
</evidence>
<dbReference type="FunFam" id="1.20.920.10:FF:000010">
    <property type="entry name" value="protein polybromo-1 isoform X3"/>
    <property type="match status" value="1"/>
</dbReference>
<evidence type="ECO:0000256" key="3">
    <source>
        <dbReference type="ARBA" id="ARBA00022853"/>
    </source>
</evidence>
<dbReference type="FunFam" id="2.30.30.490:FF:000003">
    <property type="entry name" value="protein polybromo-1 isoform X3"/>
    <property type="match status" value="1"/>
</dbReference>
<dbReference type="FunFam" id="1.20.920.10:FF:000015">
    <property type="entry name" value="protein polybromo-1 isoform X3"/>
    <property type="match status" value="1"/>
</dbReference>
<dbReference type="SUPFAM" id="SSF47370">
    <property type="entry name" value="Bromodomain"/>
    <property type="match status" value="6"/>
</dbReference>
<feature type="compositionally biased region" description="Basic residues" evidence="12">
    <location>
        <begin position="479"/>
        <end position="493"/>
    </location>
</feature>
<organism evidence="16 17">
    <name type="scientific">Xyrichtys novacula</name>
    <name type="common">Pearly razorfish</name>
    <name type="synonym">Hemipteronotus novacula</name>
    <dbReference type="NCBI Taxonomy" id="13765"/>
    <lineage>
        <taxon>Eukaryota</taxon>
        <taxon>Metazoa</taxon>
        <taxon>Chordata</taxon>
        <taxon>Craniata</taxon>
        <taxon>Vertebrata</taxon>
        <taxon>Euteleostomi</taxon>
        <taxon>Actinopterygii</taxon>
        <taxon>Neopterygii</taxon>
        <taxon>Teleostei</taxon>
        <taxon>Neoteleostei</taxon>
        <taxon>Acanthomorphata</taxon>
        <taxon>Eupercaria</taxon>
        <taxon>Labriformes</taxon>
        <taxon>Labridae</taxon>
        <taxon>Xyrichtys</taxon>
    </lineage>
</organism>
<dbReference type="EMBL" id="OY660865">
    <property type="protein sequence ID" value="CAJ1050979.1"/>
    <property type="molecule type" value="Genomic_DNA"/>
</dbReference>
<keyword evidence="4" id="KW-0805">Transcription regulation</keyword>
<feature type="region of interest" description="Disordered" evidence="12">
    <location>
        <begin position="156"/>
        <end position="179"/>
    </location>
</feature>
<proteinExistence type="predicted"/>
<keyword evidence="6 11" id="KW-0238">DNA-binding</keyword>
<feature type="region of interest" description="Disordered" evidence="12">
    <location>
        <begin position="889"/>
        <end position="909"/>
    </location>
</feature>
<dbReference type="PANTHER" id="PTHR16062:SF19">
    <property type="entry name" value="PROTEIN POLYBROMO-1"/>
    <property type="match status" value="1"/>
</dbReference>
<evidence type="ECO:0000256" key="11">
    <source>
        <dbReference type="PROSITE-ProRule" id="PRU00267"/>
    </source>
</evidence>
<keyword evidence="7" id="KW-0804">Transcription</keyword>
<dbReference type="PROSITE" id="PS50118">
    <property type="entry name" value="HMG_BOX_2"/>
    <property type="match status" value="1"/>
</dbReference>
<dbReference type="GO" id="GO:0016514">
    <property type="term" value="C:SWI/SNF complex"/>
    <property type="evidence" value="ECO:0007669"/>
    <property type="project" value="TreeGrafter"/>
</dbReference>
<dbReference type="FunFam" id="1.20.920.10:FF:000009">
    <property type="entry name" value="Protein polybromo-1 isoform 1"/>
    <property type="match status" value="1"/>
</dbReference>
<dbReference type="InterPro" id="IPR037382">
    <property type="entry name" value="Rsc/polybromo"/>
</dbReference>
<evidence type="ECO:0000259" key="14">
    <source>
        <dbReference type="PROSITE" id="PS50118"/>
    </source>
</evidence>
<feature type="domain" description="Bromo" evidence="13">
    <location>
        <begin position="65"/>
        <end position="135"/>
    </location>
</feature>
<dbReference type="InterPro" id="IPR043151">
    <property type="entry name" value="BAH_sf"/>
</dbReference>
<dbReference type="InterPro" id="IPR036910">
    <property type="entry name" value="HMG_box_dom_sf"/>
</dbReference>
<feature type="domain" description="HMG box" evidence="14">
    <location>
        <begin position="1348"/>
        <end position="1416"/>
    </location>
</feature>
<keyword evidence="2" id="KW-0677">Repeat</keyword>
<dbReference type="CDD" id="cd05518">
    <property type="entry name" value="Bromo_polybromo_IV"/>
    <property type="match status" value="1"/>
</dbReference>
<dbReference type="Pfam" id="PF01426">
    <property type="entry name" value="BAH"/>
    <property type="match status" value="2"/>
</dbReference>
<feature type="compositionally biased region" description="Low complexity" evidence="12">
    <location>
        <begin position="467"/>
        <end position="477"/>
    </location>
</feature>
<dbReference type="PRINTS" id="PR00503">
    <property type="entry name" value="BROMODOMAIN"/>
</dbReference>
<keyword evidence="5 10" id="KW-0103">Bromodomain</keyword>
<gene>
    <name evidence="16" type="ORF">XNOV1_A043294</name>
</gene>
<evidence type="ECO:0000256" key="7">
    <source>
        <dbReference type="ARBA" id="ARBA00023163"/>
    </source>
</evidence>
<dbReference type="CDD" id="cd05517">
    <property type="entry name" value="Bromo_polybromo_II"/>
    <property type="match status" value="1"/>
</dbReference>
<dbReference type="CDD" id="cd04717">
    <property type="entry name" value="BAH_polybromo"/>
    <property type="match status" value="2"/>
</dbReference>
<dbReference type="CDD" id="cd05524">
    <property type="entry name" value="Bromo_polybromo_I"/>
    <property type="match status" value="1"/>
</dbReference>
<dbReference type="FunFam" id="1.20.920.10:FF:000011">
    <property type="entry name" value="Protein polybromo-1 isoform 1"/>
    <property type="match status" value="1"/>
</dbReference>
<dbReference type="CDD" id="cd21984">
    <property type="entry name" value="HMG-box_PB1"/>
    <property type="match status" value="1"/>
</dbReference>
<evidence type="ECO:0000259" key="13">
    <source>
        <dbReference type="PROSITE" id="PS50014"/>
    </source>
</evidence>
<evidence type="ECO:0000256" key="2">
    <source>
        <dbReference type="ARBA" id="ARBA00022737"/>
    </source>
</evidence>
<dbReference type="Gene3D" id="2.30.30.490">
    <property type="match status" value="2"/>
</dbReference>
<feature type="region of interest" description="Disordered" evidence="12">
    <location>
        <begin position="1394"/>
        <end position="1475"/>
    </location>
</feature>
<dbReference type="SMART" id="SM00297">
    <property type="entry name" value="BROMO"/>
    <property type="match status" value="6"/>
</dbReference>
<protein>
    <recommendedName>
        <fullName evidence="9">Protein polybromo-1</fullName>
    </recommendedName>
</protein>
<feature type="region of interest" description="Disordered" evidence="12">
    <location>
        <begin position="1"/>
        <end position="36"/>
    </location>
</feature>
<comment type="subcellular location">
    <subcellularLocation>
        <location evidence="1">Nucleus</location>
    </subcellularLocation>
</comment>
<keyword evidence="3" id="KW-0156">Chromatin regulator</keyword>
<feature type="domain" description="Bromo" evidence="13">
    <location>
        <begin position="645"/>
        <end position="715"/>
    </location>
</feature>
<dbReference type="InterPro" id="IPR037968">
    <property type="entry name" value="PBRM1_BD5"/>
</dbReference>
<evidence type="ECO:0000256" key="1">
    <source>
        <dbReference type="ARBA" id="ARBA00004123"/>
    </source>
</evidence>
<feature type="compositionally biased region" description="Basic and acidic residues" evidence="12">
    <location>
        <begin position="1394"/>
        <end position="1414"/>
    </location>
</feature>
<dbReference type="CDD" id="cd05515">
    <property type="entry name" value="Bromo_polybromo_V"/>
    <property type="match status" value="1"/>
</dbReference>
<evidence type="ECO:0000313" key="16">
    <source>
        <dbReference type="EMBL" id="CAJ1050979.1"/>
    </source>
</evidence>
<feature type="domain" description="BAH" evidence="15">
    <location>
        <begin position="925"/>
        <end position="1043"/>
    </location>
</feature>
<dbReference type="PANTHER" id="PTHR16062">
    <property type="entry name" value="SWI/SNF-RELATED"/>
    <property type="match status" value="1"/>
</dbReference>
<dbReference type="PROSITE" id="PS50014">
    <property type="entry name" value="BROMODOMAIN_2"/>
    <property type="match status" value="5"/>
</dbReference>